<evidence type="ECO:0000256" key="8">
    <source>
        <dbReference type="ARBA" id="ARBA00049120"/>
    </source>
</evidence>
<evidence type="ECO:0000256" key="1">
    <source>
        <dbReference type="ARBA" id="ARBA00010203"/>
    </source>
</evidence>
<dbReference type="SUPFAM" id="SSF53335">
    <property type="entry name" value="S-adenosyl-L-methionine-dependent methyltransferases"/>
    <property type="match status" value="2"/>
</dbReference>
<dbReference type="GO" id="GO:0008170">
    <property type="term" value="F:N-methyltransferase activity"/>
    <property type="evidence" value="ECO:0007669"/>
    <property type="project" value="InterPro"/>
</dbReference>
<dbReference type="GO" id="GO:0032259">
    <property type="term" value="P:methylation"/>
    <property type="evidence" value="ECO:0007669"/>
    <property type="project" value="UniProtKB-KW"/>
</dbReference>
<evidence type="ECO:0000256" key="2">
    <source>
        <dbReference type="ARBA" id="ARBA00012185"/>
    </source>
</evidence>
<gene>
    <name evidence="10" type="ORF">HY544_00345</name>
</gene>
<evidence type="ECO:0000256" key="6">
    <source>
        <dbReference type="ARBA" id="ARBA00022747"/>
    </source>
</evidence>
<dbReference type="EC" id="2.1.1.113" evidence="2"/>
<evidence type="ECO:0000256" key="4">
    <source>
        <dbReference type="ARBA" id="ARBA00022679"/>
    </source>
</evidence>
<dbReference type="GO" id="GO:0009307">
    <property type="term" value="P:DNA restriction-modification system"/>
    <property type="evidence" value="ECO:0007669"/>
    <property type="project" value="UniProtKB-KW"/>
</dbReference>
<dbReference type="GO" id="GO:0003677">
    <property type="term" value="F:DNA binding"/>
    <property type="evidence" value="ECO:0007669"/>
    <property type="project" value="UniProtKB-KW"/>
</dbReference>
<keyword evidence="6" id="KW-0680">Restriction system</keyword>
<comment type="catalytic activity">
    <reaction evidence="8">
        <text>a 2'-deoxycytidine in DNA + S-adenosyl-L-methionine = an N(4)-methyl-2'-deoxycytidine in DNA + S-adenosyl-L-homocysteine + H(+)</text>
        <dbReference type="Rhea" id="RHEA:16857"/>
        <dbReference type="Rhea" id="RHEA-COMP:11369"/>
        <dbReference type="Rhea" id="RHEA-COMP:13674"/>
        <dbReference type="ChEBI" id="CHEBI:15378"/>
        <dbReference type="ChEBI" id="CHEBI:57856"/>
        <dbReference type="ChEBI" id="CHEBI:59789"/>
        <dbReference type="ChEBI" id="CHEBI:85452"/>
        <dbReference type="ChEBI" id="CHEBI:137933"/>
        <dbReference type="EC" id="2.1.1.113"/>
    </reaction>
</comment>
<dbReference type="InterPro" id="IPR017985">
    <property type="entry name" value="MeTrfase_CN4_CS"/>
</dbReference>
<evidence type="ECO:0000256" key="5">
    <source>
        <dbReference type="ARBA" id="ARBA00022691"/>
    </source>
</evidence>
<evidence type="ECO:0000259" key="9">
    <source>
        <dbReference type="Pfam" id="PF01555"/>
    </source>
</evidence>
<dbReference type="Gene3D" id="3.40.50.150">
    <property type="entry name" value="Vaccinia Virus protein VP39"/>
    <property type="match status" value="2"/>
</dbReference>
<keyword evidence="4" id="KW-0808">Transferase</keyword>
<protein>
    <recommendedName>
        <fullName evidence="2">site-specific DNA-methyltransferase (cytosine-N(4)-specific)</fullName>
        <ecNumber evidence="2">2.1.1.113</ecNumber>
    </recommendedName>
</protein>
<keyword evidence="7" id="KW-0238">DNA-binding</keyword>
<sequence>MMIPQVARRLMNEFGAEKKTVLDPFMGSGTVLVESCLLDGFERVHGVDINPLALLIAKVKTTPIDTNYLELEFSKLKKEISKKSDANIEVPDFSNIKFWFKPRVIKELAIIKKSINAVDDRSVKDFFKVAFAETVRNVSDTRKGEYKLYKMAPSQLERFEPDVLREFYEKARENICGMKEFIEQKNKCKVFVLDEDTRHRTSIPDRSVDLVVTSPPYGDSKTTVAYGQFSRLALQWLDYNEKKVKKIDQTSLGGIPAEKIDYSLESLTLAQIVDKIAKIDERRAKEVLSFYKDFYSCAKEIDRVMKVGGTLCFVVGNRTVKQVQIPTDKIIVELFKSVGTYEHEKTIIRNIPSKRLPKSNSPTNVKGEVGSTMNHEFIVILKKRAK</sequence>
<evidence type="ECO:0000313" key="10">
    <source>
        <dbReference type="EMBL" id="MBI4209942.1"/>
    </source>
</evidence>
<comment type="similarity">
    <text evidence="1">Belongs to the N(4)/N(6)-methyltransferase family. N(4) subfamily.</text>
</comment>
<proteinExistence type="inferred from homology"/>
<dbReference type="AlphaFoldDB" id="A0A8T3YJF7"/>
<feature type="domain" description="DNA methylase N-4/N-6" evidence="9">
    <location>
        <begin position="208"/>
        <end position="384"/>
    </location>
</feature>
<comment type="caution">
    <text evidence="10">The sequence shown here is derived from an EMBL/GenBank/DDBJ whole genome shotgun (WGS) entry which is preliminary data.</text>
</comment>
<dbReference type="PROSITE" id="PS00093">
    <property type="entry name" value="N4_MTASE"/>
    <property type="match status" value="1"/>
</dbReference>
<organism evidence="10 11">
    <name type="scientific">Candidatus Iainarchaeum sp</name>
    <dbReference type="NCBI Taxonomy" id="3101447"/>
    <lineage>
        <taxon>Archaea</taxon>
        <taxon>Candidatus Iainarchaeota</taxon>
        <taxon>Candidatus Iainarchaeia</taxon>
        <taxon>Candidatus Iainarchaeales</taxon>
        <taxon>Candidatus Iainarchaeaceae</taxon>
        <taxon>Candidatus Iainarchaeum</taxon>
    </lineage>
</organism>
<name>A0A8T3YJF7_9ARCH</name>
<dbReference type="Pfam" id="PF01555">
    <property type="entry name" value="N6_N4_Mtase"/>
    <property type="match status" value="1"/>
</dbReference>
<evidence type="ECO:0000313" key="11">
    <source>
        <dbReference type="Proteomes" id="UP000732298"/>
    </source>
</evidence>
<dbReference type="EMBL" id="JACQPB010000002">
    <property type="protein sequence ID" value="MBI4209942.1"/>
    <property type="molecule type" value="Genomic_DNA"/>
</dbReference>
<evidence type="ECO:0000256" key="7">
    <source>
        <dbReference type="ARBA" id="ARBA00023125"/>
    </source>
</evidence>
<dbReference type="GO" id="GO:0015667">
    <property type="term" value="F:site-specific DNA-methyltransferase (cytosine-N4-specific) activity"/>
    <property type="evidence" value="ECO:0007669"/>
    <property type="project" value="UniProtKB-EC"/>
</dbReference>
<dbReference type="InterPro" id="IPR002941">
    <property type="entry name" value="DNA_methylase_N4/N6"/>
</dbReference>
<dbReference type="InterPro" id="IPR029063">
    <property type="entry name" value="SAM-dependent_MTases_sf"/>
</dbReference>
<keyword evidence="3 10" id="KW-0489">Methyltransferase</keyword>
<keyword evidence="5" id="KW-0949">S-adenosyl-L-methionine</keyword>
<dbReference type="Proteomes" id="UP000732298">
    <property type="component" value="Unassembled WGS sequence"/>
</dbReference>
<reference evidence="10" key="1">
    <citation type="submission" date="2020-07" db="EMBL/GenBank/DDBJ databases">
        <title>Huge and variable diversity of episymbiotic CPR bacteria and DPANN archaea in groundwater ecosystems.</title>
        <authorList>
            <person name="He C.Y."/>
            <person name="Keren R."/>
            <person name="Whittaker M."/>
            <person name="Farag I.F."/>
            <person name="Doudna J."/>
            <person name="Cate J.H.D."/>
            <person name="Banfield J.F."/>
        </authorList>
    </citation>
    <scope>NUCLEOTIDE SEQUENCE</scope>
    <source>
        <strain evidence="10">NC_groundwater_1296_Ag_S-0.2um_52_80</strain>
    </source>
</reference>
<accession>A0A8T3YJF7</accession>
<evidence type="ECO:0000256" key="3">
    <source>
        <dbReference type="ARBA" id="ARBA00022603"/>
    </source>
</evidence>